<sequence>MKPATSLGRRRCMRRSKRTSVSGVRRLQGMPCTGCSPTPTRLLGGRGGKVKRNRSGRPSSALSGNSFALGRTPAQDPKATFVGRAGTSAKEAINFVARDGNNRLGPILLRTSASASASAVN</sequence>
<organism evidence="2 3">
    <name type="scientific">Mesorhizobium ventifaucium</name>
    <dbReference type="NCBI Taxonomy" id="666020"/>
    <lineage>
        <taxon>Bacteria</taxon>
        <taxon>Pseudomonadati</taxon>
        <taxon>Pseudomonadota</taxon>
        <taxon>Alphaproteobacteria</taxon>
        <taxon>Hyphomicrobiales</taxon>
        <taxon>Phyllobacteriaceae</taxon>
        <taxon>Mesorhizobium</taxon>
    </lineage>
</organism>
<protein>
    <submittedName>
        <fullName evidence="2">Uncharacterized protein</fullName>
    </submittedName>
</protein>
<keyword evidence="3" id="KW-1185">Reference proteome</keyword>
<evidence type="ECO:0000256" key="1">
    <source>
        <dbReference type="SAM" id="MobiDB-lite"/>
    </source>
</evidence>
<evidence type="ECO:0000313" key="2">
    <source>
        <dbReference type="EMBL" id="CAH2407677.1"/>
    </source>
</evidence>
<feature type="compositionally biased region" description="Basic residues" evidence="1">
    <location>
        <begin position="8"/>
        <end position="18"/>
    </location>
</feature>
<dbReference type="EMBL" id="CAKXZS010000078">
    <property type="protein sequence ID" value="CAH2407677.1"/>
    <property type="molecule type" value="Genomic_DNA"/>
</dbReference>
<reference evidence="2" key="1">
    <citation type="submission" date="2022-03" db="EMBL/GenBank/DDBJ databases">
        <authorList>
            <person name="Brunel B."/>
        </authorList>
    </citation>
    <scope>NUCLEOTIDE SEQUENCE</scope>
    <source>
        <strain evidence="2">STM4922sample</strain>
    </source>
</reference>
<dbReference type="Proteomes" id="UP001152604">
    <property type="component" value="Unassembled WGS sequence"/>
</dbReference>
<proteinExistence type="predicted"/>
<accession>A0ABN8KBL8</accession>
<feature type="region of interest" description="Disordered" evidence="1">
    <location>
        <begin position="1"/>
        <end position="79"/>
    </location>
</feature>
<gene>
    <name evidence="2" type="ORF">MES4922_80049</name>
</gene>
<evidence type="ECO:0000313" key="3">
    <source>
        <dbReference type="Proteomes" id="UP001152604"/>
    </source>
</evidence>
<name>A0ABN8KBL8_9HYPH</name>
<comment type="caution">
    <text evidence="2">The sequence shown here is derived from an EMBL/GenBank/DDBJ whole genome shotgun (WGS) entry which is preliminary data.</text>
</comment>